<dbReference type="HOGENOM" id="CLU_2130529_0_0_6"/>
<dbReference type="EMBL" id="CM001475">
    <property type="protein sequence ID" value="EIC30672.1"/>
    <property type="molecule type" value="Genomic_DNA"/>
</dbReference>
<dbReference type="STRING" id="686340.Metal_2992"/>
<organism evidence="2 3">
    <name type="scientific">Methylomicrobium album BG8</name>
    <dbReference type="NCBI Taxonomy" id="686340"/>
    <lineage>
        <taxon>Bacteria</taxon>
        <taxon>Pseudomonadati</taxon>
        <taxon>Pseudomonadota</taxon>
        <taxon>Gammaproteobacteria</taxon>
        <taxon>Methylococcales</taxon>
        <taxon>Methylococcaceae</taxon>
        <taxon>Methylomicrobium</taxon>
    </lineage>
</organism>
<evidence type="ECO:0000313" key="3">
    <source>
        <dbReference type="Proteomes" id="UP000005090"/>
    </source>
</evidence>
<feature type="transmembrane region" description="Helical" evidence="1">
    <location>
        <begin position="77"/>
        <end position="106"/>
    </location>
</feature>
<reference evidence="2 3" key="1">
    <citation type="journal article" date="2013" name="Genome Announc.">
        <title>Genome Sequence of the Obligate Gammaproteobacterial Methanotroph Methylomicrobium album Strain BG8.</title>
        <authorList>
            <person name="Kits K.D."/>
            <person name="Kalyuzhnaya M.G."/>
            <person name="Klotz M.G."/>
            <person name="Jetten M.S."/>
            <person name="Op den Camp H.J."/>
            <person name="Vuilleumier S."/>
            <person name="Bringel F."/>
            <person name="Dispirito A.A."/>
            <person name="Murrell J.C."/>
            <person name="Bruce D."/>
            <person name="Cheng J.F."/>
            <person name="Copeland A."/>
            <person name="Goodwin L."/>
            <person name="Hauser L."/>
            <person name="Lajus A."/>
            <person name="Land M.L."/>
            <person name="Lapidus A."/>
            <person name="Lucas S."/>
            <person name="Medigue C."/>
            <person name="Pitluck S."/>
            <person name="Woyke T."/>
            <person name="Zeytun A."/>
            <person name="Stein L.Y."/>
        </authorList>
    </citation>
    <scope>NUCLEOTIDE SEQUENCE [LARGE SCALE GENOMIC DNA]</scope>
    <source>
        <strain evidence="2 3">BG8</strain>
    </source>
</reference>
<proteinExistence type="predicted"/>
<feature type="transmembrane region" description="Helical" evidence="1">
    <location>
        <begin position="12"/>
        <end position="33"/>
    </location>
</feature>
<keyword evidence="3" id="KW-1185">Reference proteome</keyword>
<dbReference type="AlphaFoldDB" id="H8GME8"/>
<name>H8GME8_METAL</name>
<accession>H8GME8</accession>
<evidence type="ECO:0000256" key="1">
    <source>
        <dbReference type="SAM" id="Phobius"/>
    </source>
</evidence>
<evidence type="ECO:0000313" key="2">
    <source>
        <dbReference type="EMBL" id="EIC30672.1"/>
    </source>
</evidence>
<keyword evidence="1" id="KW-0472">Membrane</keyword>
<gene>
    <name evidence="2" type="ORF">Metal_2992</name>
</gene>
<feature type="transmembrane region" description="Helical" evidence="1">
    <location>
        <begin position="45"/>
        <end position="65"/>
    </location>
</feature>
<dbReference type="Proteomes" id="UP000005090">
    <property type="component" value="Chromosome"/>
</dbReference>
<protein>
    <submittedName>
        <fullName evidence="2">Uncharacterized protein</fullName>
    </submittedName>
</protein>
<sequence>MNEIRWNPEKPAVITAICVVGLINAIQMINLVFSPMSKQVGAIYPVYFSFSVILSLICIAGLWLLKRWAALFYTVLLIANQLVLVAMGYWEITAAIIPAAIIVLLFKHLDKMR</sequence>
<keyword evidence="1" id="KW-0812">Transmembrane</keyword>
<dbReference type="RefSeq" id="WP_005373408.1">
    <property type="nucleotide sequence ID" value="NZ_CM001475.1"/>
</dbReference>
<keyword evidence="1" id="KW-1133">Transmembrane helix</keyword>